<dbReference type="Pfam" id="PF02321">
    <property type="entry name" value="OEP"/>
    <property type="match status" value="2"/>
</dbReference>
<name>A0A0S8G600_UNCW3</name>
<accession>A0A0S8G600</accession>
<dbReference type="PANTHER" id="PTHR30026">
    <property type="entry name" value="OUTER MEMBRANE PROTEIN TOLC"/>
    <property type="match status" value="1"/>
</dbReference>
<dbReference type="AlphaFoldDB" id="A0A0S8G600"/>
<dbReference type="GO" id="GO:0015288">
    <property type="term" value="F:porin activity"/>
    <property type="evidence" value="ECO:0007669"/>
    <property type="project" value="TreeGrafter"/>
</dbReference>
<keyword evidence="3" id="KW-0813">Transport</keyword>
<evidence type="ECO:0000256" key="4">
    <source>
        <dbReference type="ARBA" id="ARBA00022452"/>
    </source>
</evidence>
<dbReference type="GO" id="GO:1990281">
    <property type="term" value="C:efflux pump complex"/>
    <property type="evidence" value="ECO:0007669"/>
    <property type="project" value="TreeGrafter"/>
</dbReference>
<dbReference type="SUPFAM" id="SSF56954">
    <property type="entry name" value="Outer membrane efflux proteins (OEP)"/>
    <property type="match status" value="1"/>
</dbReference>
<keyword evidence="4" id="KW-1134">Transmembrane beta strand</keyword>
<evidence type="ECO:0000256" key="7">
    <source>
        <dbReference type="ARBA" id="ARBA00023237"/>
    </source>
</evidence>
<evidence type="ECO:0000256" key="5">
    <source>
        <dbReference type="ARBA" id="ARBA00022692"/>
    </source>
</evidence>
<protein>
    <recommendedName>
        <fullName evidence="10">TolC family protein</fullName>
    </recommendedName>
</protein>
<reference evidence="8 9" key="1">
    <citation type="journal article" date="2015" name="Microbiome">
        <title>Genomic resolution of linkages in carbon, nitrogen, and sulfur cycling among widespread estuary sediment bacteria.</title>
        <authorList>
            <person name="Baker B.J."/>
            <person name="Lazar C.S."/>
            <person name="Teske A.P."/>
            <person name="Dick G.J."/>
        </authorList>
    </citation>
    <scope>NUCLEOTIDE SEQUENCE [LARGE SCALE GENOMIC DNA]</scope>
    <source>
        <strain evidence="8">SM23_60</strain>
    </source>
</reference>
<dbReference type="GO" id="GO:0009279">
    <property type="term" value="C:cell outer membrane"/>
    <property type="evidence" value="ECO:0007669"/>
    <property type="project" value="UniProtKB-SubCell"/>
</dbReference>
<sequence length="414" mass="46851">MGLILFLLTVQVDSLSLERAIDIALAQSPVYYESKHSYEKSRILFYQTLANLLPTVNASASYSTSEVQDITSDTYSWSLSLSQPIFDLDIVSSIFVTGRQLHGSQILHESDIAELVLRVKTAYYNLINAYELLRSSEITIQRAEENLDLIETKFELGAASRLEKLQAEVFYLSAMQDRARARTSQITAQEELRAALATERDIFPVDSLMPPGQTRFPPLDSLAMLLEQANYTVRIAREARNAAQLDLVAAYLSFLPKVSFFYGYSYSADSFIFDFQHYRDNATKNYGVSMSLPIFELKTIIFNILSTKKELQKQESSQLKYALESQKSLNTAYYSLREAYERLEFASKSLDAATEATAIAREQYALGVVSFLELLTVEKDLYEARVTYTSSLSEFYIQRANLSYLLGGMALAEE</sequence>
<evidence type="ECO:0008006" key="10">
    <source>
        <dbReference type="Google" id="ProtNLM"/>
    </source>
</evidence>
<keyword evidence="7" id="KW-0998">Cell outer membrane</keyword>
<proteinExistence type="inferred from homology"/>
<evidence type="ECO:0000256" key="2">
    <source>
        <dbReference type="ARBA" id="ARBA00007613"/>
    </source>
</evidence>
<dbReference type="EMBL" id="LJUO01000166">
    <property type="protein sequence ID" value="KPK68471.1"/>
    <property type="molecule type" value="Genomic_DNA"/>
</dbReference>
<evidence type="ECO:0000313" key="8">
    <source>
        <dbReference type="EMBL" id="KPK68471.1"/>
    </source>
</evidence>
<evidence type="ECO:0000313" key="9">
    <source>
        <dbReference type="Proteomes" id="UP000051096"/>
    </source>
</evidence>
<evidence type="ECO:0000256" key="6">
    <source>
        <dbReference type="ARBA" id="ARBA00023136"/>
    </source>
</evidence>
<gene>
    <name evidence="8" type="ORF">AMJ87_11885</name>
</gene>
<comment type="similarity">
    <text evidence="2">Belongs to the outer membrane factor (OMF) (TC 1.B.17) family.</text>
</comment>
<keyword evidence="6" id="KW-0472">Membrane</keyword>
<dbReference type="PANTHER" id="PTHR30026:SF20">
    <property type="entry name" value="OUTER MEMBRANE PROTEIN TOLC"/>
    <property type="match status" value="1"/>
</dbReference>
<comment type="subcellular location">
    <subcellularLocation>
        <location evidence="1">Cell outer membrane</location>
    </subcellularLocation>
</comment>
<evidence type="ECO:0000256" key="3">
    <source>
        <dbReference type="ARBA" id="ARBA00022448"/>
    </source>
</evidence>
<dbReference type="GO" id="GO:0015562">
    <property type="term" value="F:efflux transmembrane transporter activity"/>
    <property type="evidence" value="ECO:0007669"/>
    <property type="project" value="InterPro"/>
</dbReference>
<evidence type="ECO:0000256" key="1">
    <source>
        <dbReference type="ARBA" id="ARBA00004442"/>
    </source>
</evidence>
<dbReference type="Proteomes" id="UP000051096">
    <property type="component" value="Unassembled WGS sequence"/>
</dbReference>
<keyword evidence="5" id="KW-0812">Transmembrane</keyword>
<organism evidence="8 9">
    <name type="scientific">candidate division WOR_3 bacterium SM23_60</name>
    <dbReference type="NCBI Taxonomy" id="1703780"/>
    <lineage>
        <taxon>Bacteria</taxon>
        <taxon>Bacteria division WOR-3</taxon>
    </lineage>
</organism>
<dbReference type="InterPro" id="IPR051906">
    <property type="entry name" value="TolC-like"/>
</dbReference>
<dbReference type="InterPro" id="IPR003423">
    <property type="entry name" value="OMP_efflux"/>
</dbReference>
<comment type="caution">
    <text evidence="8">The sequence shown here is derived from an EMBL/GenBank/DDBJ whole genome shotgun (WGS) entry which is preliminary data.</text>
</comment>
<dbReference type="Gene3D" id="1.20.1600.10">
    <property type="entry name" value="Outer membrane efflux proteins (OEP)"/>
    <property type="match status" value="1"/>
</dbReference>